<dbReference type="OrthoDB" id="4939786at2759"/>
<dbReference type="AlphaFoldDB" id="A0A0A1V4F3"/>
<evidence type="ECO:0000313" key="3">
    <source>
        <dbReference type="Proteomes" id="UP000030151"/>
    </source>
</evidence>
<organism evidence="2 3">
    <name type="scientific">Metarhizium robertsii</name>
    <dbReference type="NCBI Taxonomy" id="568076"/>
    <lineage>
        <taxon>Eukaryota</taxon>
        <taxon>Fungi</taxon>
        <taxon>Dikarya</taxon>
        <taxon>Ascomycota</taxon>
        <taxon>Pezizomycotina</taxon>
        <taxon>Sordariomycetes</taxon>
        <taxon>Hypocreomycetidae</taxon>
        <taxon>Hypocreales</taxon>
        <taxon>Clavicipitaceae</taxon>
        <taxon>Metarhizium</taxon>
    </lineage>
</organism>
<dbReference type="eggNOG" id="ENOG502RAVN">
    <property type="taxonomic scope" value="Eukaryota"/>
</dbReference>
<reference evidence="2 3" key="1">
    <citation type="submission" date="2014-02" db="EMBL/GenBank/DDBJ databases">
        <title>The genome sequence of the entomopathogenic fungus Metarhizium robertsii ARSEF 2575.</title>
        <authorList>
            <person name="Giuliano Garisto Donzelli B."/>
            <person name="Roe B.A."/>
            <person name="Macmil S.L."/>
            <person name="Krasnoff S.B."/>
            <person name="Gibson D.M."/>
        </authorList>
    </citation>
    <scope>NUCLEOTIDE SEQUENCE [LARGE SCALE GENOMIC DNA]</scope>
    <source>
        <strain evidence="2 3">ARSEF 2575</strain>
    </source>
</reference>
<feature type="chain" id="PRO_5001992311" evidence="1">
    <location>
        <begin position="18"/>
        <end position="91"/>
    </location>
</feature>
<name>A0A0A1V4F3_9HYPO</name>
<evidence type="ECO:0000313" key="2">
    <source>
        <dbReference type="EMBL" id="EXV05054.1"/>
    </source>
</evidence>
<keyword evidence="1" id="KW-0732">Signal</keyword>
<dbReference type="Proteomes" id="UP000030151">
    <property type="component" value="Unassembled WGS sequence"/>
</dbReference>
<feature type="signal peptide" evidence="1">
    <location>
        <begin position="1"/>
        <end position="17"/>
    </location>
</feature>
<evidence type="ECO:0000256" key="1">
    <source>
        <dbReference type="SAM" id="SignalP"/>
    </source>
</evidence>
<gene>
    <name evidence="2" type="ORF">X797_002741</name>
</gene>
<protein>
    <submittedName>
        <fullName evidence="2">Uncharacterized protein</fullName>
    </submittedName>
</protein>
<dbReference type="EMBL" id="JELW01000002">
    <property type="protein sequence ID" value="EXV05054.1"/>
    <property type="molecule type" value="Genomic_DNA"/>
</dbReference>
<sequence>MKSSVGLVAIMAGLAMANPLAASTKTARGYITSDEFKYLRVALVSCLEANPPKDAAVSTWATSIASKYTTMGEIVQAIVECEAKEAKAKQA</sequence>
<accession>A0A0A1V4F3</accession>
<proteinExistence type="predicted"/>
<comment type="caution">
    <text evidence="2">The sequence shown here is derived from an EMBL/GenBank/DDBJ whole genome shotgun (WGS) entry which is preliminary data.</text>
</comment>
<dbReference type="HOGENOM" id="CLU_2574376_0_0_1"/>